<comment type="similarity">
    <text evidence="10">Belongs to the binding-protein-dependent transport system permease family. OppBC subfamily.</text>
</comment>
<dbReference type="EMBL" id="LSTV01000001">
    <property type="protein sequence ID" value="OAH51294.1"/>
    <property type="molecule type" value="Genomic_DNA"/>
</dbReference>
<evidence type="ECO:0000313" key="15">
    <source>
        <dbReference type="Proteomes" id="UP000076998"/>
    </source>
</evidence>
<dbReference type="RefSeq" id="WP_064001801.1">
    <property type="nucleotide sequence ID" value="NZ_JBFBLR010000001.1"/>
</dbReference>
<evidence type="ECO:0000313" key="14">
    <source>
        <dbReference type="EMBL" id="OAH51294.1"/>
    </source>
</evidence>
<evidence type="ECO:0000256" key="10">
    <source>
        <dbReference type="ARBA" id="ARBA00024202"/>
    </source>
</evidence>
<dbReference type="InterPro" id="IPR025966">
    <property type="entry name" value="OppC_N"/>
</dbReference>
<keyword evidence="3" id="KW-1003">Cell membrane</keyword>
<feature type="transmembrane region" description="Helical" evidence="12">
    <location>
        <begin position="104"/>
        <end position="130"/>
    </location>
</feature>
<dbReference type="SUPFAM" id="SSF161098">
    <property type="entry name" value="MetI-like"/>
    <property type="match status" value="1"/>
</dbReference>
<feature type="transmembrane region" description="Helical" evidence="12">
    <location>
        <begin position="216"/>
        <end position="238"/>
    </location>
</feature>
<dbReference type="InterPro" id="IPR000515">
    <property type="entry name" value="MetI-like"/>
</dbReference>
<evidence type="ECO:0000259" key="13">
    <source>
        <dbReference type="PROSITE" id="PS50928"/>
    </source>
</evidence>
<comment type="subcellular location">
    <subcellularLocation>
        <location evidence="1">Cell inner membrane</location>
        <topology evidence="1">Multi-pass membrane protein</topology>
    </subcellularLocation>
    <subcellularLocation>
        <location evidence="12">Cell membrane</location>
        <topology evidence="12">Multi-pass membrane protein</topology>
    </subcellularLocation>
</comment>
<name>A0A177KDT5_9MICO</name>
<sequence length="308" mass="33448">MVIPLEQSAEVAELSVSADQKTRKPLTRSRLIWQRLRSSKQFWIGTIVLVAIVLWAVVGPLVWPISHTTRDYFSLNQAPSAAHPFGTDTLGYDLFAQTMAGLRISLIVGFVAGPLATLIAGFVGAIAGYVGGWSDKVIAWFIDLLLVLPAFFILVLLFPFFRESGWIVMTFFLALFGWMIMAQVIRSQTRSLREREFVKAARYMGFGTWSVVTRHVVPNVASLLIIDATLGVGAMILAETSLSFFGFGVQAPEVSLGTLIAAGNTAAATRPWLFVFPAATLVVLLLSLSLVGDALRDAIDPTSGANRG</sequence>
<dbReference type="GO" id="GO:0055085">
    <property type="term" value="P:transmembrane transport"/>
    <property type="evidence" value="ECO:0007669"/>
    <property type="project" value="InterPro"/>
</dbReference>
<dbReference type="AlphaFoldDB" id="A0A177KDT5"/>
<evidence type="ECO:0000256" key="6">
    <source>
        <dbReference type="ARBA" id="ARBA00022856"/>
    </source>
</evidence>
<dbReference type="GO" id="GO:0015833">
    <property type="term" value="P:peptide transport"/>
    <property type="evidence" value="ECO:0007669"/>
    <property type="project" value="UniProtKB-KW"/>
</dbReference>
<proteinExistence type="inferred from homology"/>
<evidence type="ECO:0000256" key="4">
    <source>
        <dbReference type="ARBA" id="ARBA00022519"/>
    </source>
</evidence>
<keyword evidence="6" id="KW-0571">Peptide transport</keyword>
<keyword evidence="7" id="KW-0653">Protein transport</keyword>
<evidence type="ECO:0000256" key="3">
    <source>
        <dbReference type="ARBA" id="ARBA00022475"/>
    </source>
</evidence>
<feature type="transmembrane region" description="Helical" evidence="12">
    <location>
        <begin position="166"/>
        <end position="185"/>
    </location>
</feature>
<comment type="caution">
    <text evidence="14">The sequence shown here is derived from an EMBL/GenBank/DDBJ whole genome shotgun (WGS) entry which is preliminary data.</text>
</comment>
<evidence type="ECO:0000256" key="12">
    <source>
        <dbReference type="RuleBase" id="RU363032"/>
    </source>
</evidence>
<dbReference type="GO" id="GO:0015031">
    <property type="term" value="P:protein transport"/>
    <property type="evidence" value="ECO:0007669"/>
    <property type="project" value="UniProtKB-KW"/>
</dbReference>
<keyword evidence="5 12" id="KW-0812">Transmembrane</keyword>
<dbReference type="Pfam" id="PF12911">
    <property type="entry name" value="OppC_N"/>
    <property type="match status" value="1"/>
</dbReference>
<keyword evidence="2 12" id="KW-0813">Transport</keyword>
<dbReference type="PANTHER" id="PTHR43386:SF2">
    <property type="entry name" value="OLIGOPEPTIDE TRANSPORT SYSTEM PERMEASE PROTEIN OPPC"/>
    <property type="match status" value="1"/>
</dbReference>
<dbReference type="CDD" id="cd06261">
    <property type="entry name" value="TM_PBP2"/>
    <property type="match status" value="1"/>
</dbReference>
<evidence type="ECO:0000256" key="8">
    <source>
        <dbReference type="ARBA" id="ARBA00022989"/>
    </source>
</evidence>
<feature type="transmembrane region" description="Helical" evidence="12">
    <location>
        <begin position="42"/>
        <end position="63"/>
    </location>
</feature>
<accession>A0A177KDT5</accession>
<evidence type="ECO:0000256" key="1">
    <source>
        <dbReference type="ARBA" id="ARBA00004429"/>
    </source>
</evidence>
<dbReference type="Proteomes" id="UP000076998">
    <property type="component" value="Unassembled WGS sequence"/>
</dbReference>
<dbReference type="PROSITE" id="PS50928">
    <property type="entry name" value="ABC_TM1"/>
    <property type="match status" value="1"/>
</dbReference>
<dbReference type="OrthoDB" id="6637947at2"/>
<keyword evidence="8 12" id="KW-1133">Transmembrane helix</keyword>
<keyword evidence="4" id="KW-0997">Cell inner membrane</keyword>
<feature type="transmembrane region" description="Helical" evidence="12">
    <location>
        <begin position="272"/>
        <end position="291"/>
    </location>
</feature>
<evidence type="ECO:0000256" key="9">
    <source>
        <dbReference type="ARBA" id="ARBA00023136"/>
    </source>
</evidence>
<evidence type="ECO:0000256" key="7">
    <source>
        <dbReference type="ARBA" id="ARBA00022927"/>
    </source>
</evidence>
<dbReference type="Pfam" id="PF00528">
    <property type="entry name" value="BPD_transp_1"/>
    <property type="match status" value="1"/>
</dbReference>
<protein>
    <recommendedName>
        <fullName evidence="11">Oligopeptide transport system permease protein OppC</fullName>
    </recommendedName>
</protein>
<dbReference type="InterPro" id="IPR050366">
    <property type="entry name" value="BP-dependent_transpt_permease"/>
</dbReference>
<dbReference type="PANTHER" id="PTHR43386">
    <property type="entry name" value="OLIGOPEPTIDE TRANSPORT SYSTEM PERMEASE PROTEIN APPC"/>
    <property type="match status" value="1"/>
</dbReference>
<keyword evidence="9 12" id="KW-0472">Membrane</keyword>
<dbReference type="GO" id="GO:0005886">
    <property type="term" value="C:plasma membrane"/>
    <property type="evidence" value="ECO:0007669"/>
    <property type="project" value="UniProtKB-SubCell"/>
</dbReference>
<evidence type="ECO:0000256" key="5">
    <source>
        <dbReference type="ARBA" id="ARBA00022692"/>
    </source>
</evidence>
<dbReference type="Gene3D" id="1.10.3720.10">
    <property type="entry name" value="MetI-like"/>
    <property type="match status" value="1"/>
</dbReference>
<gene>
    <name evidence="14" type="ORF">AYL44_03225</name>
</gene>
<evidence type="ECO:0000256" key="11">
    <source>
        <dbReference type="ARBA" id="ARBA00072251"/>
    </source>
</evidence>
<feature type="transmembrane region" description="Helical" evidence="12">
    <location>
        <begin position="137"/>
        <end position="160"/>
    </location>
</feature>
<dbReference type="InterPro" id="IPR035906">
    <property type="entry name" value="MetI-like_sf"/>
</dbReference>
<organism evidence="14 15">
    <name type="scientific">Microbacterium oleivorans</name>
    <dbReference type="NCBI Taxonomy" id="273677"/>
    <lineage>
        <taxon>Bacteria</taxon>
        <taxon>Bacillati</taxon>
        <taxon>Actinomycetota</taxon>
        <taxon>Actinomycetes</taxon>
        <taxon>Micrococcales</taxon>
        <taxon>Microbacteriaceae</taxon>
        <taxon>Microbacterium</taxon>
    </lineage>
</organism>
<feature type="domain" description="ABC transmembrane type-1" evidence="13">
    <location>
        <begin position="102"/>
        <end position="292"/>
    </location>
</feature>
<evidence type="ECO:0000256" key="2">
    <source>
        <dbReference type="ARBA" id="ARBA00022448"/>
    </source>
</evidence>
<reference evidence="14 15" key="1">
    <citation type="submission" date="2016-02" db="EMBL/GenBank/DDBJ databases">
        <authorList>
            <person name="Wen L."/>
            <person name="He K."/>
            <person name="Yang H."/>
        </authorList>
    </citation>
    <scope>NUCLEOTIDE SEQUENCE [LARGE SCALE GENOMIC DNA]</scope>
    <source>
        <strain evidence="14 15">CD11_3</strain>
    </source>
</reference>